<keyword evidence="3" id="KW-0547">Nucleotide-binding</keyword>
<evidence type="ECO:0000256" key="6">
    <source>
        <dbReference type="ARBA" id="ARBA00022840"/>
    </source>
</evidence>
<feature type="compositionally biased region" description="Basic and acidic residues" evidence="10">
    <location>
        <begin position="1515"/>
        <end position="1556"/>
    </location>
</feature>
<feature type="compositionally biased region" description="Acidic residues" evidence="10">
    <location>
        <begin position="1089"/>
        <end position="1102"/>
    </location>
</feature>
<gene>
    <name evidence="13" type="ORF">TGRH88_078180</name>
</gene>
<dbReference type="InterPro" id="IPR000330">
    <property type="entry name" value="SNF2_N"/>
</dbReference>
<organism evidence="13 14">
    <name type="scientific">Toxoplasma gondii</name>
    <dbReference type="NCBI Taxonomy" id="5811"/>
    <lineage>
        <taxon>Eukaryota</taxon>
        <taxon>Sar</taxon>
        <taxon>Alveolata</taxon>
        <taxon>Apicomplexa</taxon>
        <taxon>Conoidasida</taxon>
        <taxon>Coccidia</taxon>
        <taxon>Eucoccidiorida</taxon>
        <taxon>Eimeriorina</taxon>
        <taxon>Sarcocystidae</taxon>
        <taxon>Toxoplasma</taxon>
    </lineage>
</organism>
<keyword evidence="4" id="KW-0378">Hydrolase</keyword>
<comment type="caution">
    <text evidence="13">The sequence shown here is derived from an EMBL/GenBank/DDBJ whole genome shotgun (WGS) entry which is preliminary data.</text>
</comment>
<comment type="subcellular location">
    <subcellularLocation>
        <location evidence="1">Nucleus</location>
    </subcellularLocation>
</comment>
<dbReference type="InterPro" id="IPR014001">
    <property type="entry name" value="Helicase_ATP-bd"/>
</dbReference>
<dbReference type="InterPro" id="IPR049730">
    <property type="entry name" value="SNF2/RAD54-like_C"/>
</dbReference>
<dbReference type="GO" id="GO:0140658">
    <property type="term" value="F:ATP-dependent chromatin remodeler activity"/>
    <property type="evidence" value="ECO:0007669"/>
    <property type="project" value="TreeGrafter"/>
</dbReference>
<dbReference type="Proteomes" id="UP000557509">
    <property type="component" value="Unassembled WGS sequence"/>
</dbReference>
<dbReference type="InterPro" id="IPR027417">
    <property type="entry name" value="P-loop_NTPase"/>
</dbReference>
<reference evidence="13 14" key="1">
    <citation type="submission" date="2020-03" db="EMBL/GenBank/DDBJ databases">
        <title>Genome sequence of Toxoplasma gondii RH-88 strain.</title>
        <authorList>
            <person name="Lorenzi H.A."/>
            <person name="Venepally P."/>
            <person name="Rozenberg A."/>
            <person name="Sibley D."/>
        </authorList>
    </citation>
    <scope>NUCLEOTIDE SEQUENCE [LARGE SCALE GENOMIC DNA]</scope>
    <source>
        <strain evidence="13 14">RH-88</strain>
    </source>
</reference>
<dbReference type="EMBL" id="JAAUHK010000194">
    <property type="protein sequence ID" value="KAF4642006.1"/>
    <property type="molecule type" value="Genomic_DNA"/>
</dbReference>
<dbReference type="SMART" id="SM00490">
    <property type="entry name" value="HELICc"/>
    <property type="match status" value="1"/>
</dbReference>
<evidence type="ECO:0000256" key="2">
    <source>
        <dbReference type="ARBA" id="ARBA00009687"/>
    </source>
</evidence>
<feature type="compositionally biased region" description="Acidic residues" evidence="10">
    <location>
        <begin position="1139"/>
        <end position="1149"/>
    </location>
</feature>
<keyword evidence="5" id="KW-0347">Helicase</keyword>
<dbReference type="GO" id="GO:0004386">
    <property type="term" value="F:helicase activity"/>
    <property type="evidence" value="ECO:0007669"/>
    <property type="project" value="UniProtKB-KW"/>
</dbReference>
<dbReference type="SMR" id="A0A7J6K661"/>
<evidence type="ECO:0000256" key="3">
    <source>
        <dbReference type="ARBA" id="ARBA00022741"/>
    </source>
</evidence>
<feature type="region of interest" description="Disordered" evidence="10">
    <location>
        <begin position="1389"/>
        <end position="1556"/>
    </location>
</feature>
<keyword evidence="8" id="KW-0238">DNA-binding</keyword>
<dbReference type="PANTHER" id="PTHR45623:SF49">
    <property type="entry name" value="SWI_SNF-RELATED MATRIX-ASSOCIATED ACTIN-DEPENDENT REGULATOR OF CHROMATIN SUBFAMILY A MEMBER 5"/>
    <property type="match status" value="1"/>
</dbReference>
<evidence type="ECO:0000259" key="12">
    <source>
        <dbReference type="PROSITE" id="PS51194"/>
    </source>
</evidence>
<dbReference type="InterPro" id="IPR001650">
    <property type="entry name" value="Helicase_C-like"/>
</dbReference>
<accession>A0A7J6K661</accession>
<feature type="domain" description="Helicase C-terminal" evidence="12">
    <location>
        <begin position="509"/>
        <end position="660"/>
    </location>
</feature>
<evidence type="ECO:0000256" key="9">
    <source>
        <dbReference type="ARBA" id="ARBA00023242"/>
    </source>
</evidence>
<dbReference type="Gene3D" id="3.40.50.10810">
    <property type="entry name" value="Tandem AAA-ATPase domain"/>
    <property type="match status" value="1"/>
</dbReference>
<comment type="similarity">
    <text evidence="2">Belongs to the SNF2/RAD54 helicase family. ISWI subfamily.</text>
</comment>
<feature type="region of interest" description="Disordered" evidence="10">
    <location>
        <begin position="1028"/>
        <end position="1174"/>
    </location>
</feature>
<feature type="compositionally biased region" description="Basic residues" evidence="10">
    <location>
        <begin position="1469"/>
        <end position="1488"/>
    </location>
</feature>
<feature type="region of interest" description="Disordered" evidence="10">
    <location>
        <begin position="1"/>
        <end position="104"/>
    </location>
</feature>
<dbReference type="Gene3D" id="1.10.10.60">
    <property type="entry name" value="Homeodomain-like"/>
    <property type="match status" value="1"/>
</dbReference>
<evidence type="ECO:0000256" key="4">
    <source>
        <dbReference type="ARBA" id="ARBA00022801"/>
    </source>
</evidence>
<keyword evidence="9" id="KW-0539">Nucleus</keyword>
<evidence type="ECO:0000256" key="10">
    <source>
        <dbReference type="SAM" id="MobiDB-lite"/>
    </source>
</evidence>
<keyword evidence="14" id="KW-1185">Reference proteome</keyword>
<dbReference type="PROSITE" id="PS51192">
    <property type="entry name" value="HELICASE_ATP_BIND_1"/>
    <property type="match status" value="1"/>
</dbReference>
<feature type="compositionally biased region" description="Basic and acidic residues" evidence="10">
    <location>
        <begin position="1055"/>
        <end position="1083"/>
    </location>
</feature>
<feature type="domain" description="Helicase ATP-binding" evidence="11">
    <location>
        <begin position="211"/>
        <end position="377"/>
    </location>
</feature>
<evidence type="ECO:0000256" key="5">
    <source>
        <dbReference type="ARBA" id="ARBA00022806"/>
    </source>
</evidence>
<sequence length="1556" mass="175245">MNTATESSSPPEGEKEKGAASVDMSVAANKPGSVESELSSDRRINVDDLSPGNKPTGDGQETPEAEEEEEDEEEEKEDEEEEGLREGEDETHTFTQAERHSGEYGLANAELEAKLRELLRQADTFSSRIHGGGNAAAPPKKGPGSRGRERRMLSEAEEDDILLRRLEEDSGEGAEGDASRQGDLFVRITEQPSCIEGKMKHYQIEGLNWLYQLHCLDINGILADEMGLGKTLQTISILAFLQFEKNIPGPHLVICPRSTLDNWFNEVKKWCPRFRPARLHGTKEERQELYESVLDPGLFDICITTYEMVIKDYHRLASRFQWNYLIMDEAHRIKNEKSVLSEVVRRFRPRRRLLITGTPLQNNLRELWALLNFIMPQLFDVTLDFAALFDFSRLNTEQQQHQVITTLHRILRPFMLRRLKSDVARDLPPKREIYIFVGMSKLQKKLYADILSKNVEVLNAMSGSKTQMLNILMQLRKCCNHPYLFDGVEPGPPYVEGEHMVEAAGKMALLDKLLPRLKAEGSRVLLFSQMTRLLDIVDDYCRWRGFDYCRIDGGTPGTERQERIDEFNAEGSKKFLFLLSTRAGGLGINLATADIVILFDSDFNPQMDLQAMDRAHRIGQKKRVVVYRFVTGDTVEAKIVERAAKKLKLDSLVIQKGRLSQSNQAQKGPSTNELHAILQFGAQEVYRTQDESSITEADIDVILADAEQRTAEIQAQLTSLERTFDLSNMSLDGGLHMYGEEDDEMRNQPRKPGRKKAVKLNRPATFFELGDRKTKWRGDGGAAAMAMVKKERKLSRKTLTGWRAEINGGYDFQFFNADQLDALDAIQRNWQAYLDNRRRKLLETLKRERDSALALAEGVKKEVETEKGQDAEEPPAKKQKTSAGDKPETPVFQKPTVADLLRACRENETQVEGGDASWTQGLRHLSVHQAEQVERLLESFASAAGLSLSTFEPRHPEDVEMEAVPPSGTVEKICRHLRCQEGEQEYLFSTSAPSFAAALQQLAEDLVGGRAEALGVLVAVEAARRFAVPTSEAEPERQGIEREREEMATEEEAKEAEGKEAEGKEEESKDATKEELKESHEESEALAPEAEDDAQGGEEDESEKPSPPASSGSPAAGEEGAVTKKKAGRPRKNVKEEERGVDEDEEDEALLALLKEEDLDDENDPERPEEFTEEMRKEKERLLAEGFGHWNRTEFSKFVSGLIHYGRDRLAEAWCAHFRGTTKSLEDLERYTEVFCKRYSEVEGGDRIMQRVEKAADIRGALDSQRRAVQAMVEEQLREETAGNGASRPIERPDELRLPKRLAPSTHFTPQEDSMLLWGLYEQGVTAYAAIHALLKYYWFDSRGFFHVASRSMKQVEDRCKEIVMAIELEETAKTGQKECMRYRQFRPTSHRIGRPPTRLSAGGRPGRGHASHLSRSREKNGDALVFPGDEGEEGRSVCWENEEGEERREGRTDGMAFDTARNVDGRGGSHKSRRCTGRKRGRPRGGRGRSSTRGLAPTHLTGDSGTGAGLGSGESDRGGEEQELRPEGDENESGREDVREKEEEKDGDEHGKLVA</sequence>
<dbReference type="FunFam" id="3.40.50.300:FF:000082">
    <property type="entry name" value="ISWI chromatin remodeling complex ATPase ISW1"/>
    <property type="match status" value="1"/>
</dbReference>
<dbReference type="GO" id="GO:0005634">
    <property type="term" value="C:nucleus"/>
    <property type="evidence" value="ECO:0007669"/>
    <property type="project" value="UniProtKB-SubCell"/>
</dbReference>
<dbReference type="VEuPathDB" id="ToxoDB:TGME49_273870"/>
<keyword evidence="6" id="KW-0067">ATP-binding</keyword>
<feature type="compositionally biased region" description="Low complexity" evidence="10">
    <location>
        <begin position="1"/>
        <end position="11"/>
    </location>
</feature>
<feature type="region of interest" description="Disordered" evidence="10">
    <location>
        <begin position="859"/>
        <end position="891"/>
    </location>
</feature>
<dbReference type="GO" id="GO:0000785">
    <property type="term" value="C:chromatin"/>
    <property type="evidence" value="ECO:0007669"/>
    <property type="project" value="TreeGrafter"/>
</dbReference>
<evidence type="ECO:0000256" key="8">
    <source>
        <dbReference type="ARBA" id="ARBA00023125"/>
    </source>
</evidence>
<dbReference type="FunFam" id="3.40.50.10810:FF:000005">
    <property type="entry name" value="Photoperiod-independent early flowering 1"/>
    <property type="match status" value="1"/>
</dbReference>
<dbReference type="Pfam" id="PF00176">
    <property type="entry name" value="SNF2-rel_dom"/>
    <property type="match status" value="1"/>
</dbReference>
<feature type="region of interest" description="Disordered" evidence="10">
    <location>
        <begin position="1278"/>
        <end position="1298"/>
    </location>
</feature>
<evidence type="ECO:0000259" key="11">
    <source>
        <dbReference type="PROSITE" id="PS51192"/>
    </source>
</evidence>
<evidence type="ECO:0000313" key="14">
    <source>
        <dbReference type="Proteomes" id="UP000557509"/>
    </source>
</evidence>
<feature type="compositionally biased region" description="Basic and acidic residues" evidence="10">
    <location>
        <begin position="859"/>
        <end position="876"/>
    </location>
</feature>
<dbReference type="Gene3D" id="3.40.50.300">
    <property type="entry name" value="P-loop containing nucleotide triphosphate hydrolases"/>
    <property type="match status" value="1"/>
</dbReference>
<dbReference type="Pfam" id="PF00271">
    <property type="entry name" value="Helicase_C"/>
    <property type="match status" value="1"/>
</dbReference>
<feature type="compositionally biased region" description="Acidic residues" evidence="10">
    <location>
        <begin position="61"/>
        <end position="83"/>
    </location>
</feature>
<keyword evidence="7" id="KW-0156">Chromatin regulator</keyword>
<feature type="compositionally biased region" description="Basic residues" evidence="10">
    <location>
        <begin position="1123"/>
        <end position="1132"/>
    </location>
</feature>
<dbReference type="PROSITE" id="PS51194">
    <property type="entry name" value="HELICASE_CTER"/>
    <property type="match status" value="1"/>
</dbReference>
<dbReference type="SUPFAM" id="SSF52540">
    <property type="entry name" value="P-loop containing nucleoside triphosphate hydrolases"/>
    <property type="match status" value="2"/>
</dbReference>
<evidence type="ECO:0000313" key="13">
    <source>
        <dbReference type="EMBL" id="KAF4642006.1"/>
    </source>
</evidence>
<dbReference type="GO" id="GO:0003677">
    <property type="term" value="F:DNA binding"/>
    <property type="evidence" value="ECO:0007669"/>
    <property type="project" value="UniProtKB-KW"/>
</dbReference>
<dbReference type="GO" id="GO:0034728">
    <property type="term" value="P:nucleosome organization"/>
    <property type="evidence" value="ECO:0007669"/>
    <property type="project" value="TreeGrafter"/>
</dbReference>
<feature type="compositionally biased region" description="Low complexity" evidence="10">
    <location>
        <begin position="1109"/>
        <end position="1120"/>
    </location>
</feature>
<dbReference type="GO" id="GO:0005524">
    <property type="term" value="F:ATP binding"/>
    <property type="evidence" value="ECO:0007669"/>
    <property type="project" value="UniProtKB-KW"/>
</dbReference>
<evidence type="ECO:0000256" key="1">
    <source>
        <dbReference type="ARBA" id="ARBA00004123"/>
    </source>
</evidence>
<dbReference type="GO" id="GO:0042393">
    <property type="term" value="F:histone binding"/>
    <property type="evidence" value="ECO:0007669"/>
    <property type="project" value="TreeGrafter"/>
</dbReference>
<feature type="region of interest" description="Disordered" evidence="10">
    <location>
        <begin position="126"/>
        <end position="160"/>
    </location>
</feature>
<evidence type="ECO:0000256" key="7">
    <source>
        <dbReference type="ARBA" id="ARBA00022853"/>
    </source>
</evidence>
<dbReference type="PANTHER" id="PTHR45623">
    <property type="entry name" value="CHROMODOMAIN-HELICASE-DNA-BINDING PROTEIN 3-RELATED-RELATED"/>
    <property type="match status" value="1"/>
</dbReference>
<dbReference type="SMART" id="SM00487">
    <property type="entry name" value="DEXDc"/>
    <property type="match status" value="1"/>
</dbReference>
<proteinExistence type="inferred from homology"/>
<dbReference type="GO" id="GO:0003682">
    <property type="term" value="F:chromatin binding"/>
    <property type="evidence" value="ECO:0007669"/>
    <property type="project" value="TreeGrafter"/>
</dbReference>
<dbReference type="GO" id="GO:0016887">
    <property type="term" value="F:ATP hydrolysis activity"/>
    <property type="evidence" value="ECO:0007669"/>
    <property type="project" value="TreeGrafter"/>
</dbReference>
<name>A0A7J6K661_TOXGO</name>
<feature type="compositionally biased region" description="Basic and acidic residues" evidence="10">
    <location>
        <begin position="1289"/>
        <end position="1298"/>
    </location>
</feature>
<feature type="compositionally biased region" description="Basic and acidic residues" evidence="10">
    <location>
        <begin position="1165"/>
        <end position="1174"/>
    </location>
</feature>
<dbReference type="InterPro" id="IPR038718">
    <property type="entry name" value="SNF2-like_sf"/>
</dbReference>
<protein>
    <submittedName>
        <fullName evidence="13">SWI2/SNF2 ISWI-like (AT hook)</fullName>
    </submittedName>
</protein>
<dbReference type="CDD" id="cd18793">
    <property type="entry name" value="SF2_C_SNF"/>
    <property type="match status" value="1"/>
</dbReference>
<feature type="compositionally biased region" description="Basic and acidic residues" evidence="10">
    <location>
        <begin position="1034"/>
        <end position="1047"/>
    </location>
</feature>
<feature type="compositionally biased region" description="Basic and acidic residues" evidence="10">
    <location>
        <begin position="84"/>
        <end position="102"/>
    </location>
</feature>